<protein>
    <submittedName>
        <fullName evidence="2">Protein cappuccino</fullName>
    </submittedName>
</protein>
<reference evidence="2" key="1">
    <citation type="submission" date="2013-07" db="EMBL/GenBank/DDBJ databases">
        <authorList>
            <person name="Geib S."/>
        </authorList>
    </citation>
    <scope>NUCLEOTIDE SEQUENCE</scope>
</reference>
<name>W8BWV0_CERCA</name>
<sequence length="640" mass="70888">MSVTSKETSFKQSDIVEKLFKTPNLQGLYDELGSAEAFGYDDVDYAGSLELEPTNPLTVMSLNCDWERDLYLAPRTPPIASRNFGKIQLSAGWCPLLAKLAKIDAKDYAIDVRSTSPQSITLESDELVEEELLQELDEITTTTSVSFKITSTVKSIALQAGDFGHEANYHNVKCLEIKNVPKLTFNVIQDEFDNILSISANIFDDFLTLYNCDIFMASQIERPLRHSLVQYWAPTHEQSLDSRNSIVGACDDLAVQQLHPASYSSSEFATKSQMLMKWLISSLQQSGNNLSEQDLNNLTIQYCNNLINVGVLKQISEETDIKNFSPYYMYQWTHTEAPTTSVPLTPGRLDTVAVWPHCSTPSTVARIPKGVQVDTTADLIFQQNLRKRLLACGNLTEVHAVVNELLAVGEMARRPSKRCIELTDLLNASEATIYECEKPSALDKIATTYTASSTVKDADIQTTQIIETGTTTCPACAAKTRETTDQAIQTEMEAVAKAPKAPPPPPPPFDAGISPSAAPPPPPPPRRRLPPWERSEEDISSRKLGISCFVSMSNSNRSPHILRFFSLKNDVATPRLPIRPVRPIRCTYSSTSEGRSKLITCFTCGMSKPRAATAVATKMGQSPERKQRNASSRSFWVRSP</sequence>
<proteinExistence type="evidence at transcript level"/>
<dbReference type="AlphaFoldDB" id="W8BWV0"/>
<reference evidence="2" key="2">
    <citation type="journal article" date="2014" name="BMC Genomics">
        <title>A genomic perspective to assessing quality of mass-reared SIT flies used in Mediterranean fruit fly (Ceratitis capitata) eradication in California.</title>
        <authorList>
            <person name="Calla B."/>
            <person name="Hall B."/>
            <person name="Hou S."/>
            <person name="Geib S.M."/>
        </authorList>
    </citation>
    <scope>NUCLEOTIDE SEQUENCE</scope>
</reference>
<dbReference type="OrthoDB" id="427644at2759"/>
<feature type="region of interest" description="Disordered" evidence="1">
    <location>
        <begin position="495"/>
        <end position="538"/>
    </location>
</feature>
<accession>W8BWV0</accession>
<gene>
    <name evidence="2" type="primary">CAPU</name>
</gene>
<evidence type="ECO:0000313" key="2">
    <source>
        <dbReference type="EMBL" id="JAB97736.1"/>
    </source>
</evidence>
<dbReference type="EMBL" id="GAMC01008819">
    <property type="protein sequence ID" value="JAB97736.1"/>
    <property type="molecule type" value="mRNA"/>
</dbReference>
<feature type="region of interest" description="Disordered" evidence="1">
    <location>
        <begin position="617"/>
        <end position="640"/>
    </location>
</feature>
<dbReference type="EMBL" id="GAMC01008821">
    <property type="protein sequence ID" value="JAB97734.1"/>
    <property type="molecule type" value="mRNA"/>
</dbReference>
<feature type="compositionally biased region" description="Pro residues" evidence="1">
    <location>
        <begin position="500"/>
        <end position="509"/>
    </location>
</feature>
<organism evidence="2">
    <name type="scientific">Ceratitis capitata</name>
    <name type="common">Mediterranean fruit fly</name>
    <name type="synonym">Tephritis capitata</name>
    <dbReference type="NCBI Taxonomy" id="7213"/>
    <lineage>
        <taxon>Eukaryota</taxon>
        <taxon>Metazoa</taxon>
        <taxon>Ecdysozoa</taxon>
        <taxon>Arthropoda</taxon>
        <taxon>Hexapoda</taxon>
        <taxon>Insecta</taxon>
        <taxon>Pterygota</taxon>
        <taxon>Neoptera</taxon>
        <taxon>Endopterygota</taxon>
        <taxon>Diptera</taxon>
        <taxon>Brachycera</taxon>
        <taxon>Muscomorpha</taxon>
        <taxon>Tephritoidea</taxon>
        <taxon>Tephritidae</taxon>
        <taxon>Ceratitis</taxon>
        <taxon>Ceratitis</taxon>
    </lineage>
</organism>
<evidence type="ECO:0000256" key="1">
    <source>
        <dbReference type="SAM" id="MobiDB-lite"/>
    </source>
</evidence>